<keyword evidence="1" id="KW-0472">Membrane</keyword>
<evidence type="ECO:0000256" key="1">
    <source>
        <dbReference type="SAM" id="Phobius"/>
    </source>
</evidence>
<evidence type="ECO:0000313" key="2">
    <source>
        <dbReference type="EMBL" id="EJW97658.1"/>
    </source>
</evidence>
<gene>
    <name evidence="2" type="ORF">EVA_14235</name>
</gene>
<keyword evidence="1" id="KW-1133">Transmembrane helix</keyword>
<accession>J9FT34</accession>
<reference evidence="2" key="1">
    <citation type="journal article" date="2012" name="PLoS ONE">
        <title>Gene sets for utilization of primary and secondary nutrition supplies in the distal gut of endangered iberian lynx.</title>
        <authorList>
            <person name="Alcaide M."/>
            <person name="Messina E."/>
            <person name="Richter M."/>
            <person name="Bargiela R."/>
            <person name="Peplies J."/>
            <person name="Huws S.A."/>
            <person name="Newbold C.J."/>
            <person name="Golyshin P.N."/>
            <person name="Simon M.A."/>
            <person name="Lopez G."/>
            <person name="Yakimov M.M."/>
            <person name="Ferrer M."/>
        </authorList>
    </citation>
    <scope>NUCLEOTIDE SEQUENCE</scope>
</reference>
<keyword evidence="1" id="KW-0812">Transmembrane</keyword>
<organism evidence="2">
    <name type="scientific">gut metagenome</name>
    <dbReference type="NCBI Taxonomy" id="749906"/>
    <lineage>
        <taxon>unclassified sequences</taxon>
        <taxon>metagenomes</taxon>
        <taxon>organismal metagenomes</taxon>
    </lineage>
</organism>
<proteinExistence type="predicted"/>
<sequence length="48" mass="5672">MQFVRQIYWSMVFLLKFLRIFATLKPTAFSLRLARVTKNALPYFSISG</sequence>
<protein>
    <submittedName>
        <fullName evidence="2">Uncharacterized protein</fullName>
    </submittedName>
</protein>
<dbReference type="AlphaFoldDB" id="J9FT34"/>
<comment type="caution">
    <text evidence="2">The sequence shown here is derived from an EMBL/GenBank/DDBJ whole genome shotgun (WGS) entry which is preliminary data.</text>
</comment>
<feature type="transmembrane region" description="Helical" evidence="1">
    <location>
        <begin position="6"/>
        <end position="24"/>
    </location>
</feature>
<name>J9FT34_9ZZZZ</name>
<dbReference type="EMBL" id="AMCI01004649">
    <property type="protein sequence ID" value="EJW97658.1"/>
    <property type="molecule type" value="Genomic_DNA"/>
</dbReference>